<keyword evidence="1" id="KW-0472">Membrane</keyword>
<dbReference type="GO" id="GO:0016020">
    <property type="term" value="C:membrane"/>
    <property type="evidence" value="ECO:0007669"/>
    <property type="project" value="UniProtKB-SubCell"/>
</dbReference>
<gene>
    <name evidence="2" type="ORF">CPOL0286_LOCUS4769</name>
</gene>
<dbReference type="EMBL" id="HBKO01010492">
    <property type="protein sequence ID" value="CAE2202635.1"/>
    <property type="molecule type" value="Transcribed_RNA"/>
</dbReference>
<dbReference type="AlphaFoldDB" id="A0A7S4HL97"/>
<organism evidence="2">
    <name type="scientific">Prymnesium polylepis</name>
    <dbReference type="NCBI Taxonomy" id="72548"/>
    <lineage>
        <taxon>Eukaryota</taxon>
        <taxon>Haptista</taxon>
        <taxon>Haptophyta</taxon>
        <taxon>Prymnesiophyceae</taxon>
        <taxon>Prymnesiales</taxon>
        <taxon>Prymnesiaceae</taxon>
        <taxon>Prymnesium</taxon>
    </lineage>
</organism>
<proteinExistence type="predicted"/>
<feature type="transmembrane region" description="Helical" evidence="1">
    <location>
        <begin position="158"/>
        <end position="182"/>
    </location>
</feature>
<keyword evidence="1" id="KW-0812">Transmembrane</keyword>
<feature type="transmembrane region" description="Helical" evidence="1">
    <location>
        <begin position="267"/>
        <end position="287"/>
    </location>
</feature>
<name>A0A7S4HL97_9EUKA</name>
<sequence>MRIVAARALLQPAARLSIRPMMSMTAVSAMPSWLAVPACATMRDAAATAVCSGIVALCAQLVLVQLFKRSDDSVLRRSAGYTAHHIIALAFMVVATVVGFAGWFSPSAATATATARMLVPNGTARWLSAVILGELVIWDFPCSLFIKKLQEPVMLAHHVGLLATTYLVALLPSFYATFYLGWTELSNIPLQLWDGFGHAHDVADDASYPASRRRLFAAIRDASYSVFSGLFLIVRVFAFTAITAGGLFPDVLALLARPTAAAAAARLPLVGFLGLGAAFNALMLYWFGGAVWSMLKPDTAGE</sequence>
<feature type="transmembrane region" description="Helical" evidence="1">
    <location>
        <begin position="124"/>
        <end position="146"/>
    </location>
</feature>
<feature type="transmembrane region" description="Helical" evidence="1">
    <location>
        <begin position="45"/>
        <end position="67"/>
    </location>
</feature>
<evidence type="ECO:0000313" key="2">
    <source>
        <dbReference type="EMBL" id="CAE2202635.1"/>
    </source>
</evidence>
<feature type="transmembrane region" description="Helical" evidence="1">
    <location>
        <begin position="230"/>
        <end position="255"/>
    </location>
</feature>
<reference evidence="2" key="1">
    <citation type="submission" date="2021-01" db="EMBL/GenBank/DDBJ databases">
        <authorList>
            <person name="Corre E."/>
            <person name="Pelletier E."/>
            <person name="Niang G."/>
            <person name="Scheremetjew M."/>
            <person name="Finn R."/>
            <person name="Kale V."/>
            <person name="Holt S."/>
            <person name="Cochrane G."/>
            <person name="Meng A."/>
            <person name="Brown T."/>
            <person name="Cohen L."/>
        </authorList>
    </citation>
    <scope>NUCLEOTIDE SEQUENCE</scope>
    <source>
        <strain evidence="2">UIO037</strain>
    </source>
</reference>
<protein>
    <recommendedName>
        <fullName evidence="3">TLC domain-containing protein</fullName>
    </recommendedName>
</protein>
<evidence type="ECO:0008006" key="3">
    <source>
        <dbReference type="Google" id="ProtNLM"/>
    </source>
</evidence>
<accession>A0A7S4HL97</accession>
<keyword evidence="1" id="KW-1133">Transmembrane helix</keyword>
<feature type="transmembrane region" description="Helical" evidence="1">
    <location>
        <begin position="79"/>
        <end position="104"/>
    </location>
</feature>
<evidence type="ECO:0000256" key="1">
    <source>
        <dbReference type="SAM" id="Phobius"/>
    </source>
</evidence>